<dbReference type="Proteomes" id="UP000298782">
    <property type="component" value="Chromosome"/>
</dbReference>
<evidence type="ECO:0000256" key="2">
    <source>
        <dbReference type="SAM" id="MobiDB-lite"/>
    </source>
</evidence>
<feature type="region of interest" description="Disordered" evidence="2">
    <location>
        <begin position="207"/>
        <end position="262"/>
    </location>
</feature>
<protein>
    <submittedName>
        <fullName evidence="3">DUF2076 domain-containing protein</fullName>
    </submittedName>
</protein>
<keyword evidence="1" id="KW-0175">Coiled coil</keyword>
<organism evidence="3 4">
    <name type="scientific">Buchnera aphidicola</name>
    <name type="common">Thelaxes californica</name>
    <dbReference type="NCBI Taxonomy" id="1315998"/>
    <lineage>
        <taxon>Bacteria</taxon>
        <taxon>Pseudomonadati</taxon>
        <taxon>Pseudomonadota</taxon>
        <taxon>Gammaproteobacteria</taxon>
        <taxon>Enterobacterales</taxon>
        <taxon>Erwiniaceae</taxon>
        <taxon>Buchnera</taxon>
    </lineage>
</organism>
<dbReference type="AlphaFoldDB" id="A0A4D6YL43"/>
<dbReference type="Pfam" id="PF09849">
    <property type="entry name" value="DUF2076"/>
    <property type="match status" value="1"/>
</dbReference>
<dbReference type="EMBL" id="CP034852">
    <property type="protein sequence ID" value="QCI26694.1"/>
    <property type="molecule type" value="Genomic_DNA"/>
</dbReference>
<name>A0A4D6YL43_9GAMM</name>
<dbReference type="InterPro" id="IPR018648">
    <property type="entry name" value="DUF2076"/>
</dbReference>
<feature type="compositionally biased region" description="Acidic residues" evidence="2">
    <location>
        <begin position="227"/>
        <end position="243"/>
    </location>
</feature>
<dbReference type="RefSeq" id="WP_158353269.1">
    <property type="nucleotide sequence ID" value="NZ_CP034852.1"/>
</dbReference>
<keyword evidence="4" id="KW-1185">Reference proteome</keyword>
<proteinExistence type="predicted"/>
<sequence length="262" mass="30045">MQFEEKKIIENLFERLKNVEEKCPEKNTLANNFINECIQKNPNSIYYIIQTVLIQEDVIKKLNERIIALENDISLFKKNNNIQEPSFLKNTENAIKSTQKLDTKKNQNTISKNYDSAFYEQKNPMNKGCNSSISSGGVSSFLGSAAQTAAGVAGGIFMGNILNNLFHSDKEISTPIDINNQNDLSKISNTDSIKKVNDDFLSEEDKIQNNENKNLDHDYENNHEEANNEYDEYDDEDEDDDDYYENHDDNMLDIDNQGDELL</sequence>
<feature type="coiled-coil region" evidence="1">
    <location>
        <begin position="52"/>
        <end position="79"/>
    </location>
</feature>
<evidence type="ECO:0000313" key="4">
    <source>
        <dbReference type="Proteomes" id="UP000298782"/>
    </source>
</evidence>
<evidence type="ECO:0000313" key="3">
    <source>
        <dbReference type="EMBL" id="QCI26694.1"/>
    </source>
</evidence>
<reference evidence="3 4" key="1">
    <citation type="submission" date="2018-12" db="EMBL/GenBank/DDBJ databases">
        <authorList>
            <person name="Chong R.A."/>
        </authorList>
    </citation>
    <scope>NUCLEOTIDE SEQUENCE [LARGE SCALE GENOMIC DNA]</scope>
    <source>
        <strain evidence="3 4">Tca</strain>
    </source>
</reference>
<reference evidence="3 4" key="2">
    <citation type="submission" date="2019-05" db="EMBL/GenBank/DDBJ databases">
        <title>Genome evolution of the obligate endosymbiont Buchnera aphidicola.</title>
        <authorList>
            <person name="Moran N.A."/>
        </authorList>
    </citation>
    <scope>NUCLEOTIDE SEQUENCE [LARGE SCALE GENOMIC DNA]</scope>
    <source>
        <strain evidence="3 4">Tca</strain>
    </source>
</reference>
<gene>
    <name evidence="3" type="ORF">D9V80_00735</name>
</gene>
<feature type="compositionally biased region" description="Basic and acidic residues" evidence="2">
    <location>
        <begin position="207"/>
        <end position="226"/>
    </location>
</feature>
<dbReference type="OrthoDB" id="122910at2"/>
<accession>A0A4D6YL43</accession>
<evidence type="ECO:0000256" key="1">
    <source>
        <dbReference type="SAM" id="Coils"/>
    </source>
</evidence>